<gene>
    <name evidence="2" type="ORF">AKO1_009502</name>
</gene>
<dbReference type="Proteomes" id="UP001431209">
    <property type="component" value="Unassembled WGS sequence"/>
</dbReference>
<keyword evidence="1" id="KW-0812">Transmembrane</keyword>
<sequence>MLNHMTSFSKLNGASLLSALFASSCCVVQLAMNYAGLSCAGFSIFAPYRAVFLSATLGVLVIKWLNYFSNRKSLKSALSLIAYTCTVISIAYSDRIISGELPSDKNTTIMHVGVSNKQEILDVRDLITKHDKFQYAPNTLATSSSLNQTCFTFTSLKSRSDLDEAELENILGHGATVILGMSHKIHRTLPSGQVFCIKLNNVKCAGCFSSSVKILGSEEMTTKFKVIESQYDPSVKSALFYIQPSTNFNLNTLTQDINNQIISNNKKFEATKVLQIN</sequence>
<dbReference type="AlphaFoldDB" id="A0AAW2ZLR1"/>
<evidence type="ECO:0000256" key="1">
    <source>
        <dbReference type="SAM" id="Phobius"/>
    </source>
</evidence>
<name>A0AAW2ZLR1_9EUKA</name>
<keyword evidence="3" id="KW-1185">Reference proteome</keyword>
<protein>
    <submittedName>
        <fullName evidence="2">Mercuric transport protein</fullName>
    </submittedName>
</protein>
<accession>A0AAW2ZLR1</accession>
<keyword evidence="1" id="KW-0472">Membrane</keyword>
<evidence type="ECO:0000313" key="2">
    <source>
        <dbReference type="EMBL" id="KAL0490435.1"/>
    </source>
</evidence>
<evidence type="ECO:0000313" key="3">
    <source>
        <dbReference type="Proteomes" id="UP001431209"/>
    </source>
</evidence>
<proteinExistence type="predicted"/>
<reference evidence="2 3" key="1">
    <citation type="submission" date="2024-03" db="EMBL/GenBank/DDBJ databases">
        <title>The Acrasis kona genome and developmental transcriptomes reveal deep origins of eukaryotic multicellular pathways.</title>
        <authorList>
            <person name="Sheikh S."/>
            <person name="Fu C.-J."/>
            <person name="Brown M.W."/>
            <person name="Baldauf S.L."/>
        </authorList>
    </citation>
    <scope>NUCLEOTIDE SEQUENCE [LARGE SCALE GENOMIC DNA]</scope>
    <source>
        <strain evidence="2 3">ATCC MYA-3509</strain>
    </source>
</reference>
<feature type="transmembrane region" description="Helical" evidence="1">
    <location>
        <begin position="46"/>
        <end position="65"/>
    </location>
</feature>
<organism evidence="2 3">
    <name type="scientific">Acrasis kona</name>
    <dbReference type="NCBI Taxonomy" id="1008807"/>
    <lineage>
        <taxon>Eukaryota</taxon>
        <taxon>Discoba</taxon>
        <taxon>Heterolobosea</taxon>
        <taxon>Tetramitia</taxon>
        <taxon>Eutetramitia</taxon>
        <taxon>Acrasidae</taxon>
        <taxon>Acrasis</taxon>
    </lineage>
</organism>
<feature type="transmembrane region" description="Helical" evidence="1">
    <location>
        <begin position="77"/>
        <end position="93"/>
    </location>
</feature>
<keyword evidence="1" id="KW-1133">Transmembrane helix</keyword>
<dbReference type="EMBL" id="JAOPGA020001688">
    <property type="protein sequence ID" value="KAL0490435.1"/>
    <property type="molecule type" value="Genomic_DNA"/>
</dbReference>
<comment type="caution">
    <text evidence="2">The sequence shown here is derived from an EMBL/GenBank/DDBJ whole genome shotgun (WGS) entry which is preliminary data.</text>
</comment>